<comment type="similarity">
    <text evidence="3 11">Belongs to the NadD family.</text>
</comment>
<protein>
    <recommendedName>
        <fullName evidence="11">Probable nicotinate-nucleotide adenylyltransferase</fullName>
        <ecNumber evidence="11">2.7.7.18</ecNumber>
    </recommendedName>
    <alternativeName>
        <fullName evidence="11">Deamido-NAD(+) diphosphorylase</fullName>
    </alternativeName>
    <alternativeName>
        <fullName evidence="11">Deamido-NAD(+) pyrophosphorylase</fullName>
    </alternativeName>
    <alternativeName>
        <fullName evidence="11">Nicotinate mononucleotide adenylyltransferase</fullName>
        <shortName evidence="11">NaMN adenylyltransferase</shortName>
    </alternativeName>
</protein>
<dbReference type="NCBIfam" id="NF000843">
    <property type="entry name" value="PRK00071.2-2"/>
    <property type="match status" value="1"/>
</dbReference>
<proteinExistence type="inferred from homology"/>
<comment type="function">
    <text evidence="1 11">Catalyzes the reversible adenylation of nicotinate mononucleotide (NaMN) to nicotinic acid adenine dinucleotide (NaAD).</text>
</comment>
<evidence type="ECO:0000256" key="7">
    <source>
        <dbReference type="ARBA" id="ARBA00022741"/>
    </source>
</evidence>
<dbReference type="CDD" id="cd02165">
    <property type="entry name" value="NMNAT"/>
    <property type="match status" value="1"/>
</dbReference>
<dbReference type="GO" id="GO:0009435">
    <property type="term" value="P:NAD+ biosynthetic process"/>
    <property type="evidence" value="ECO:0007669"/>
    <property type="project" value="UniProtKB-UniRule"/>
</dbReference>
<organism evidence="13 14">
    <name type="scientific">Alloyangia pacifica</name>
    <dbReference type="NCBI Taxonomy" id="311180"/>
    <lineage>
        <taxon>Bacteria</taxon>
        <taxon>Pseudomonadati</taxon>
        <taxon>Pseudomonadota</taxon>
        <taxon>Alphaproteobacteria</taxon>
        <taxon>Rhodobacterales</taxon>
        <taxon>Roseobacteraceae</taxon>
        <taxon>Alloyangia</taxon>
    </lineage>
</organism>
<evidence type="ECO:0000256" key="8">
    <source>
        <dbReference type="ARBA" id="ARBA00022840"/>
    </source>
</evidence>
<evidence type="ECO:0000256" key="1">
    <source>
        <dbReference type="ARBA" id="ARBA00002324"/>
    </source>
</evidence>
<evidence type="ECO:0000256" key="10">
    <source>
        <dbReference type="ARBA" id="ARBA00048721"/>
    </source>
</evidence>
<dbReference type="InterPro" id="IPR014729">
    <property type="entry name" value="Rossmann-like_a/b/a_fold"/>
</dbReference>
<dbReference type="PANTHER" id="PTHR39321">
    <property type="entry name" value="NICOTINATE-NUCLEOTIDE ADENYLYLTRANSFERASE-RELATED"/>
    <property type="match status" value="1"/>
</dbReference>
<dbReference type="NCBIfam" id="TIGR00482">
    <property type="entry name" value="nicotinate (nicotinamide) nucleotide adenylyltransferase"/>
    <property type="match status" value="1"/>
</dbReference>
<dbReference type="EMBL" id="FOZW01000004">
    <property type="protein sequence ID" value="SFS74775.1"/>
    <property type="molecule type" value="Genomic_DNA"/>
</dbReference>
<evidence type="ECO:0000313" key="13">
    <source>
        <dbReference type="EMBL" id="SFS74775.1"/>
    </source>
</evidence>
<dbReference type="STRING" id="311180.SAMN04488050_104277"/>
<dbReference type="Gene3D" id="3.40.50.620">
    <property type="entry name" value="HUPs"/>
    <property type="match status" value="1"/>
</dbReference>
<dbReference type="EC" id="2.7.7.18" evidence="11"/>
<dbReference type="InterPro" id="IPR005248">
    <property type="entry name" value="NadD/NMNAT"/>
</dbReference>
<evidence type="ECO:0000256" key="11">
    <source>
        <dbReference type="HAMAP-Rule" id="MF_00244"/>
    </source>
</evidence>
<evidence type="ECO:0000256" key="9">
    <source>
        <dbReference type="ARBA" id="ARBA00023027"/>
    </source>
</evidence>
<keyword evidence="14" id="KW-1185">Reference proteome</keyword>
<keyword evidence="4 11" id="KW-0662">Pyridine nucleotide biosynthesis</keyword>
<dbReference type="AlphaFoldDB" id="A0A1I6SCS2"/>
<dbReference type="GO" id="GO:0004515">
    <property type="term" value="F:nicotinate-nucleotide adenylyltransferase activity"/>
    <property type="evidence" value="ECO:0007669"/>
    <property type="project" value="UniProtKB-UniRule"/>
</dbReference>
<name>A0A1I6SCS2_9RHOB</name>
<evidence type="ECO:0000256" key="3">
    <source>
        <dbReference type="ARBA" id="ARBA00009014"/>
    </source>
</evidence>
<keyword evidence="8 11" id="KW-0067">ATP-binding</keyword>
<keyword evidence="9 11" id="KW-0520">NAD</keyword>
<sequence>MLSTAHQTGFHLTPGQRIGLLGGSFDPPHAGHVRITLEALKRFRLDRVIWLVSPGNPLKPQGPAPLEARIAAAHTLMQHPRVRISGFEALAGTRHTARTLAQLQKIHPGVRFVWLMGADNLAQLHRWEDWQDIMRRVPVGVLARPGSRLAAQGSVAASVFRHARLPSSAAPLLPFSAPPSWCFVNLPMSDLSSTVLRAQGRRSAAGEPAEM</sequence>
<dbReference type="OrthoDB" id="5295945at2"/>
<keyword evidence="5 11" id="KW-0808">Transferase</keyword>
<dbReference type="UniPathway" id="UPA00253">
    <property type="reaction ID" value="UER00332"/>
</dbReference>
<dbReference type="PANTHER" id="PTHR39321:SF3">
    <property type="entry name" value="PHOSPHOPANTETHEINE ADENYLYLTRANSFERASE"/>
    <property type="match status" value="1"/>
</dbReference>
<evidence type="ECO:0000259" key="12">
    <source>
        <dbReference type="Pfam" id="PF01467"/>
    </source>
</evidence>
<evidence type="ECO:0000256" key="2">
    <source>
        <dbReference type="ARBA" id="ARBA00005019"/>
    </source>
</evidence>
<evidence type="ECO:0000256" key="5">
    <source>
        <dbReference type="ARBA" id="ARBA00022679"/>
    </source>
</evidence>
<dbReference type="HAMAP" id="MF_00244">
    <property type="entry name" value="NaMN_adenylyltr"/>
    <property type="match status" value="1"/>
</dbReference>
<keyword evidence="7 11" id="KW-0547">Nucleotide-binding</keyword>
<dbReference type="SUPFAM" id="SSF52374">
    <property type="entry name" value="Nucleotidylyl transferase"/>
    <property type="match status" value="1"/>
</dbReference>
<dbReference type="RefSeq" id="WP_092423801.1">
    <property type="nucleotide sequence ID" value="NZ_FNCL01000004.1"/>
</dbReference>
<comment type="pathway">
    <text evidence="2 11">Cofactor biosynthesis; NAD(+) biosynthesis; deamido-NAD(+) from nicotinate D-ribonucleotide: step 1/1.</text>
</comment>
<dbReference type="InterPro" id="IPR004821">
    <property type="entry name" value="Cyt_trans-like"/>
</dbReference>
<dbReference type="Proteomes" id="UP000199392">
    <property type="component" value="Unassembled WGS sequence"/>
</dbReference>
<dbReference type="GO" id="GO:0005524">
    <property type="term" value="F:ATP binding"/>
    <property type="evidence" value="ECO:0007669"/>
    <property type="project" value="UniProtKB-KW"/>
</dbReference>
<comment type="catalytic activity">
    <reaction evidence="10 11">
        <text>nicotinate beta-D-ribonucleotide + ATP + H(+) = deamido-NAD(+) + diphosphate</text>
        <dbReference type="Rhea" id="RHEA:22860"/>
        <dbReference type="ChEBI" id="CHEBI:15378"/>
        <dbReference type="ChEBI" id="CHEBI:30616"/>
        <dbReference type="ChEBI" id="CHEBI:33019"/>
        <dbReference type="ChEBI" id="CHEBI:57502"/>
        <dbReference type="ChEBI" id="CHEBI:58437"/>
        <dbReference type="EC" id="2.7.7.18"/>
    </reaction>
</comment>
<evidence type="ECO:0000256" key="4">
    <source>
        <dbReference type="ARBA" id="ARBA00022642"/>
    </source>
</evidence>
<dbReference type="Pfam" id="PF01467">
    <property type="entry name" value="CTP_transf_like"/>
    <property type="match status" value="1"/>
</dbReference>
<reference evidence="14" key="1">
    <citation type="submission" date="2016-10" db="EMBL/GenBank/DDBJ databases">
        <authorList>
            <person name="Varghese N."/>
            <person name="Submissions S."/>
        </authorList>
    </citation>
    <scope>NUCLEOTIDE SEQUENCE [LARGE SCALE GENOMIC DNA]</scope>
    <source>
        <strain evidence="14">DSM 26894</strain>
    </source>
</reference>
<gene>
    <name evidence="11" type="primary">nadD</name>
    <name evidence="13" type="ORF">SAMN04488050_104277</name>
</gene>
<accession>A0A1I6SCS2</accession>
<evidence type="ECO:0000313" key="14">
    <source>
        <dbReference type="Proteomes" id="UP000199392"/>
    </source>
</evidence>
<keyword evidence="6 11" id="KW-0548">Nucleotidyltransferase</keyword>
<feature type="domain" description="Cytidyltransferase-like" evidence="12">
    <location>
        <begin position="20"/>
        <end position="197"/>
    </location>
</feature>
<dbReference type="NCBIfam" id="TIGR00125">
    <property type="entry name" value="cyt_tran_rel"/>
    <property type="match status" value="1"/>
</dbReference>
<evidence type="ECO:0000256" key="6">
    <source>
        <dbReference type="ARBA" id="ARBA00022695"/>
    </source>
</evidence>